<feature type="domain" description="SpaA-like prealbumin fold" evidence="3">
    <location>
        <begin position="377"/>
        <end position="463"/>
    </location>
</feature>
<gene>
    <name evidence="4" type="ORF">BO223_04005</name>
</gene>
<evidence type="ECO:0000313" key="5">
    <source>
        <dbReference type="Proteomes" id="UP000186758"/>
    </source>
</evidence>
<evidence type="ECO:0000256" key="2">
    <source>
        <dbReference type="SAM" id="SignalP"/>
    </source>
</evidence>
<feature type="signal peptide" evidence="2">
    <location>
        <begin position="1"/>
        <end position="28"/>
    </location>
</feature>
<dbReference type="EMBL" id="MPJZ01000042">
    <property type="protein sequence ID" value="OLU45923.1"/>
    <property type="molecule type" value="Genomic_DNA"/>
</dbReference>
<reference evidence="4 5" key="1">
    <citation type="submission" date="2016-11" db="EMBL/GenBank/DDBJ databases">
        <title>Description of two novel members of the family Erysipelotrichaceae: Ileibacterium lipovorans gen. nov., sp. nov. and Dubosiella newyorkensis, gen. nov., sp. nov.</title>
        <authorList>
            <person name="Cox L.M."/>
            <person name="Sohn J."/>
            <person name="Tyrrell K.L."/>
            <person name="Citron D.M."/>
            <person name="Lawson P.A."/>
            <person name="Patel N.B."/>
            <person name="Iizumi T."/>
            <person name="Perez-Perez G.I."/>
            <person name="Goldstein E.J."/>
            <person name="Blaser M.J."/>
        </authorList>
    </citation>
    <scope>NUCLEOTIDE SEQUENCE [LARGE SCALE GENOMIC DNA]</scope>
    <source>
        <strain evidence="4 5">NYU-BL-K8</strain>
    </source>
</reference>
<protein>
    <recommendedName>
        <fullName evidence="3">SpaA-like prealbumin fold domain-containing protein</fullName>
    </recommendedName>
</protein>
<keyword evidence="1" id="KW-1133">Transmembrane helix</keyword>
<accession>A0A1Q9YLT1</accession>
<keyword evidence="1" id="KW-0472">Membrane</keyword>
<dbReference type="SUPFAM" id="SSF49478">
    <property type="entry name" value="Cna protein B-type domain"/>
    <property type="match status" value="1"/>
</dbReference>
<dbReference type="Pfam" id="PF17802">
    <property type="entry name" value="SpaA"/>
    <property type="match status" value="1"/>
</dbReference>
<sequence length="543" mass="58420">MKKSVMLMAAMLAMTPLIPAAACAPAYAMDTAMLSAAGTVQAGGGPASIVLKPSSASQTLQGRRFTLYRLFEAEPAAGGESVVYRFDPKTEAAVKQAVAAGLGIQAGAVGEQQAVDYVTSLSGQDSALRQFLSTVQDHLQPAQGESFRVDSTAADGSFTIAGLDYGWYMADEEGTDISGSHAAASLLMVSTAAPSVQIKVKSDYPQLIKQIEEDDGTAGWNDIGDYQYGQAIPYRFETTLPDVSGYETYLMRFHDRMDPALDFDPSSVAVTMDKDGKQYRLSPQEFTITDTPTADETFSVTIPDIKAIADREFGSFGQRVELTYNGVFNEGILDRQDQGKQGFENTVRLEFSNDPDSSQTGFTPWDTVVCYTYRLNAVKHNENDVKLAGAKFRLYLDKDCQTELGFAKHGDVYLPAADAQDIVTDDEGSFRLDGLDQGTYWLREVQAPAGYHKLKDPIEITITPGFVDDRHAYVAGGQGLTDLTATAGGQDLETDPIQTSANLSVLNRTGSVLPSTGSGMTIVLFAAAAGLAVTGLWMGRRRG</sequence>
<dbReference type="Gene3D" id="2.60.40.10">
    <property type="entry name" value="Immunoglobulins"/>
    <property type="match status" value="1"/>
</dbReference>
<dbReference type="Gene3D" id="2.60.40.740">
    <property type="match status" value="1"/>
</dbReference>
<dbReference type="InterPro" id="IPR013783">
    <property type="entry name" value="Ig-like_fold"/>
</dbReference>
<keyword evidence="2" id="KW-0732">Signal</keyword>
<dbReference type="AlphaFoldDB" id="A0A1Q9YLT1"/>
<dbReference type="RefSeq" id="WP_075885019.1">
    <property type="nucleotide sequence ID" value="NZ_MPJZ01000042.1"/>
</dbReference>
<dbReference type="InterPro" id="IPR041033">
    <property type="entry name" value="SpaA_PFL_dom_1"/>
</dbReference>
<dbReference type="NCBIfam" id="TIGR04226">
    <property type="entry name" value="RrgB_K2N_iso_D2"/>
    <property type="match status" value="1"/>
</dbReference>
<feature type="chain" id="PRO_5039485227" description="SpaA-like prealbumin fold domain-containing protein" evidence="2">
    <location>
        <begin position="29"/>
        <end position="543"/>
    </location>
</feature>
<dbReference type="Proteomes" id="UP000186758">
    <property type="component" value="Unassembled WGS sequence"/>
</dbReference>
<evidence type="ECO:0000259" key="3">
    <source>
        <dbReference type="Pfam" id="PF17802"/>
    </source>
</evidence>
<keyword evidence="1" id="KW-0812">Transmembrane</keyword>
<feature type="transmembrane region" description="Helical" evidence="1">
    <location>
        <begin position="517"/>
        <end position="538"/>
    </location>
</feature>
<organism evidence="4 5">
    <name type="scientific">Faecalibaculum rodentium</name>
    <dbReference type="NCBI Taxonomy" id="1702221"/>
    <lineage>
        <taxon>Bacteria</taxon>
        <taxon>Bacillati</taxon>
        <taxon>Bacillota</taxon>
        <taxon>Erysipelotrichia</taxon>
        <taxon>Erysipelotrichales</taxon>
        <taxon>Erysipelotrichaceae</taxon>
        <taxon>Faecalibaculum</taxon>
    </lineage>
</organism>
<proteinExistence type="predicted"/>
<dbReference type="InterPro" id="IPR026466">
    <property type="entry name" value="Fim_isopep_form_D2_dom"/>
</dbReference>
<comment type="caution">
    <text evidence="4">The sequence shown here is derived from an EMBL/GenBank/DDBJ whole genome shotgun (WGS) entry which is preliminary data.</text>
</comment>
<evidence type="ECO:0000313" key="4">
    <source>
        <dbReference type="EMBL" id="OLU45923.1"/>
    </source>
</evidence>
<dbReference type="NCBIfam" id="TIGR01167">
    <property type="entry name" value="LPXTG_anchor"/>
    <property type="match status" value="1"/>
</dbReference>
<name>A0A1Q9YLT1_9FIRM</name>
<evidence type="ECO:0000256" key="1">
    <source>
        <dbReference type="SAM" id="Phobius"/>
    </source>
</evidence>